<dbReference type="SMART" id="SM00342">
    <property type="entry name" value="HTH_ARAC"/>
    <property type="match status" value="1"/>
</dbReference>
<keyword evidence="1" id="KW-0805">Transcription regulation</keyword>
<dbReference type="Proteomes" id="UP001580928">
    <property type="component" value="Unassembled WGS sequence"/>
</dbReference>
<accession>A0ABV5CGA4</accession>
<gene>
    <name evidence="5" type="ORF">WKR92_11410</name>
</gene>
<evidence type="ECO:0000313" key="5">
    <source>
        <dbReference type="EMBL" id="MFB5946440.1"/>
    </source>
</evidence>
<name>A0ABV5CGA4_9SPHI</name>
<evidence type="ECO:0000259" key="4">
    <source>
        <dbReference type="PROSITE" id="PS01124"/>
    </source>
</evidence>
<proteinExistence type="predicted"/>
<evidence type="ECO:0000256" key="1">
    <source>
        <dbReference type="ARBA" id="ARBA00023015"/>
    </source>
</evidence>
<dbReference type="SUPFAM" id="SSF46689">
    <property type="entry name" value="Homeodomain-like"/>
    <property type="match status" value="1"/>
</dbReference>
<dbReference type="InterPro" id="IPR020449">
    <property type="entry name" value="Tscrpt_reg_AraC-type_HTH"/>
</dbReference>
<evidence type="ECO:0000256" key="2">
    <source>
        <dbReference type="ARBA" id="ARBA00023125"/>
    </source>
</evidence>
<dbReference type="PANTHER" id="PTHR43280:SF32">
    <property type="entry name" value="TRANSCRIPTIONAL REGULATORY PROTEIN"/>
    <property type="match status" value="1"/>
</dbReference>
<dbReference type="RefSeq" id="WP_375557940.1">
    <property type="nucleotide sequence ID" value="NZ_JBBVGT010000002.1"/>
</dbReference>
<keyword evidence="6" id="KW-1185">Reference proteome</keyword>
<sequence length="306" mass="35316">MKKPEDKIFTIHSITEIHKAFGLPKPKHPLISLINFNECKFFNPDNAPVYDVLDFYKIAFSTQSIGRLKYGQGYYDFDEGTMLFTAPHQLIGGVDYEGEIKGYILFIHPDFFQGYPLAKTIKDYGFFSYSVKEALHLSDSEKETLLSVYSIIEKELNNSIDEFSQDVLIAQLELLVSYANRFYKRQFVTRKKVNNDILAKTEALIDTYFSQTLSLEKGILSVHYLAEQLHLTPGYLSDMLRSLTGLNARQYIHLKLIDKAKERLSTTTLSVSEIAYELGFEHSQSFNKLFKKKTNKSPLEFRAEYN</sequence>
<dbReference type="InterPro" id="IPR018060">
    <property type="entry name" value="HTH_AraC"/>
</dbReference>
<keyword evidence="2" id="KW-0238">DNA-binding</keyword>
<dbReference type="PROSITE" id="PS01124">
    <property type="entry name" value="HTH_ARAC_FAMILY_2"/>
    <property type="match status" value="1"/>
</dbReference>
<comment type="caution">
    <text evidence="5">The sequence shown here is derived from an EMBL/GenBank/DDBJ whole genome shotgun (WGS) entry which is preliminary data.</text>
</comment>
<dbReference type="InterPro" id="IPR009057">
    <property type="entry name" value="Homeodomain-like_sf"/>
</dbReference>
<evidence type="ECO:0000256" key="3">
    <source>
        <dbReference type="ARBA" id="ARBA00023163"/>
    </source>
</evidence>
<dbReference type="PANTHER" id="PTHR43280">
    <property type="entry name" value="ARAC-FAMILY TRANSCRIPTIONAL REGULATOR"/>
    <property type="match status" value="1"/>
</dbReference>
<dbReference type="EMBL" id="JBBVGT010000002">
    <property type="protein sequence ID" value="MFB5946440.1"/>
    <property type="molecule type" value="Genomic_DNA"/>
</dbReference>
<keyword evidence="3" id="KW-0804">Transcription</keyword>
<organism evidence="5 6">
    <name type="scientific">Albibacterium profundi</name>
    <dbReference type="NCBI Taxonomy" id="3134906"/>
    <lineage>
        <taxon>Bacteria</taxon>
        <taxon>Pseudomonadati</taxon>
        <taxon>Bacteroidota</taxon>
        <taxon>Sphingobacteriia</taxon>
        <taxon>Sphingobacteriales</taxon>
        <taxon>Sphingobacteriaceae</taxon>
        <taxon>Albibacterium</taxon>
    </lineage>
</organism>
<evidence type="ECO:0000313" key="6">
    <source>
        <dbReference type="Proteomes" id="UP001580928"/>
    </source>
</evidence>
<reference evidence="5 6" key="1">
    <citation type="submission" date="2024-04" db="EMBL/GenBank/DDBJ databases">
        <title>Albibacterium profundi sp. nov., isolated from sediment of the Challenger Deep of Mariana Trench.</title>
        <authorList>
            <person name="Wang Y."/>
        </authorList>
    </citation>
    <scope>NUCLEOTIDE SEQUENCE [LARGE SCALE GENOMIC DNA]</scope>
    <source>
        <strain evidence="5 6">RHL897</strain>
    </source>
</reference>
<feature type="domain" description="HTH araC/xylS-type" evidence="4">
    <location>
        <begin position="199"/>
        <end position="304"/>
    </location>
</feature>
<dbReference type="Pfam" id="PF12833">
    <property type="entry name" value="HTH_18"/>
    <property type="match status" value="1"/>
</dbReference>
<dbReference type="PRINTS" id="PR00032">
    <property type="entry name" value="HTHARAC"/>
</dbReference>
<dbReference type="Gene3D" id="1.10.10.60">
    <property type="entry name" value="Homeodomain-like"/>
    <property type="match status" value="2"/>
</dbReference>
<protein>
    <submittedName>
        <fullName evidence="5">Helix-turn-helix transcriptional regulator</fullName>
    </submittedName>
</protein>